<dbReference type="InterPro" id="IPR014710">
    <property type="entry name" value="RmlC-like_jellyroll"/>
</dbReference>
<dbReference type="Proteomes" id="UP001233314">
    <property type="component" value="Unassembled WGS sequence"/>
</dbReference>
<evidence type="ECO:0000313" key="2">
    <source>
        <dbReference type="EMBL" id="MDO7867541.1"/>
    </source>
</evidence>
<dbReference type="EMBL" id="JAUQTA010000001">
    <property type="protein sequence ID" value="MDO7867541.1"/>
    <property type="molecule type" value="Genomic_DNA"/>
</dbReference>
<keyword evidence="3" id="KW-1185">Reference proteome</keyword>
<organism evidence="2 3">
    <name type="scientific">Nocardioides jiangxiensis</name>
    <dbReference type="NCBI Taxonomy" id="3064524"/>
    <lineage>
        <taxon>Bacteria</taxon>
        <taxon>Bacillati</taxon>
        <taxon>Actinomycetota</taxon>
        <taxon>Actinomycetes</taxon>
        <taxon>Propionibacteriales</taxon>
        <taxon>Nocardioidaceae</taxon>
        <taxon>Nocardioides</taxon>
    </lineage>
</organism>
<feature type="domain" description="Cupin type-2" evidence="1">
    <location>
        <begin position="49"/>
        <end position="108"/>
    </location>
</feature>
<reference evidence="2 3" key="1">
    <citation type="submission" date="2023-07" db="EMBL/GenBank/DDBJ databases">
        <title>Nocardioides sp. nov WY-20 isolated from soil.</title>
        <authorList>
            <person name="Liu B."/>
            <person name="Wan Y."/>
        </authorList>
    </citation>
    <scope>NUCLEOTIDE SEQUENCE [LARGE SCALE GENOMIC DNA]</scope>
    <source>
        <strain evidence="2 3">WY-20</strain>
    </source>
</reference>
<dbReference type="Pfam" id="PF07883">
    <property type="entry name" value="Cupin_2"/>
    <property type="match status" value="1"/>
</dbReference>
<dbReference type="SUPFAM" id="SSF51182">
    <property type="entry name" value="RmlC-like cupins"/>
    <property type="match status" value="1"/>
</dbReference>
<protein>
    <submittedName>
        <fullName evidence="2">Cupin domain-containing protein</fullName>
    </submittedName>
</protein>
<comment type="caution">
    <text evidence="2">The sequence shown here is derived from an EMBL/GenBank/DDBJ whole genome shotgun (WGS) entry which is preliminary data.</text>
</comment>
<sequence>MVEPFARQPGEGRRFVAPTGDGLVVMAGEAETGGAMSITEILVAPLNGPRLHRHHREDELWFVVDGEFRFKAGDRILRASTGGLAYGPRGIAHCFQNVGAEPGRLLAITAPSGLDRFFEDWQARGADPRDPAAWNEVGAPYGLEFVGPPLQVSDPLVGPAL</sequence>
<name>A0ABT9B2N5_9ACTN</name>
<evidence type="ECO:0000259" key="1">
    <source>
        <dbReference type="Pfam" id="PF07883"/>
    </source>
</evidence>
<dbReference type="Gene3D" id="2.60.120.10">
    <property type="entry name" value="Jelly Rolls"/>
    <property type="match status" value="1"/>
</dbReference>
<dbReference type="InterPro" id="IPR013096">
    <property type="entry name" value="Cupin_2"/>
</dbReference>
<dbReference type="InterPro" id="IPR011051">
    <property type="entry name" value="RmlC_Cupin_sf"/>
</dbReference>
<accession>A0ABT9B2N5</accession>
<dbReference type="InterPro" id="IPR053146">
    <property type="entry name" value="QDO-like"/>
</dbReference>
<dbReference type="RefSeq" id="WP_305026935.1">
    <property type="nucleotide sequence ID" value="NZ_JAUQTA010000001.1"/>
</dbReference>
<dbReference type="PANTHER" id="PTHR36440:SF1">
    <property type="entry name" value="PUTATIVE (AFU_ORTHOLOGUE AFUA_8G07350)-RELATED"/>
    <property type="match status" value="1"/>
</dbReference>
<gene>
    <name evidence="2" type="ORF">Q5722_04075</name>
</gene>
<dbReference type="PANTHER" id="PTHR36440">
    <property type="entry name" value="PUTATIVE (AFU_ORTHOLOGUE AFUA_8G07350)-RELATED"/>
    <property type="match status" value="1"/>
</dbReference>
<evidence type="ECO:0000313" key="3">
    <source>
        <dbReference type="Proteomes" id="UP001233314"/>
    </source>
</evidence>
<proteinExistence type="predicted"/>